<keyword evidence="2" id="KW-0732">Signal</keyword>
<protein>
    <recommendedName>
        <fullName evidence="5">DUF5129 domain-containing protein</fullName>
    </recommendedName>
</protein>
<proteinExistence type="predicted"/>
<dbReference type="Proteomes" id="UP000280726">
    <property type="component" value="Unassembled WGS sequence"/>
</dbReference>
<evidence type="ECO:0008006" key="5">
    <source>
        <dbReference type="Google" id="ProtNLM"/>
    </source>
</evidence>
<dbReference type="AlphaFoldDB" id="A0A3N4ZTR5"/>
<reference evidence="3 4" key="1">
    <citation type="submission" date="2018-11" db="EMBL/GenBank/DDBJ databases">
        <title>Sequencing the genomes of 1000 actinobacteria strains.</title>
        <authorList>
            <person name="Klenk H.-P."/>
        </authorList>
    </citation>
    <scope>NUCLEOTIDE SEQUENCE [LARGE SCALE GENOMIC DNA]</scope>
    <source>
        <strain evidence="3 4">DSM 14418</strain>
    </source>
</reference>
<sequence length="624" mass="68211">MGVRSTTVGRIGSAVLVAALLASCTQGATGGTEPSPSATGPASLACPPPDATLSVRAQRLWDAALTLADADRTDEAVEVAVEALSAGGGRLPAERCEDAAELLHPASRGTPLADFKKVVEDWLELWWAWAAVIAAVTFAIIGVLVRQPWWRRRRKRPALRIGSLDVDTAATGQDLGDRLASTIRSHLAGADKPNRLPSLRLAEPTDAEIERLPMDPVPEQVSWLVSAGRWLRGRNTLHMHVLLGEPDPRTRTVSCTVRLDEPTGRPVRRRGGVVPDGVREDLIEVPYTGPGPTTDDYTSLAGFAAVWLATEVADIRGTRGPFADRTGTWFWHAHRHFLLGIRATRHEDLGHARFQYLRALEAHRTAAEHDDGVLGRFFEAELNSAVVLGMTKNHALWPTGVRELEALAGALAHEREQLSGSADDHLRTRLDGLRLRAELNLVILRLNMLTRTWLVDGVGRDDAALRDLEGSLATLRATTEQSRAEDHLRRRVTLYAKALELGIAEVASGWGRTRGCGSDAGLTRATADLLDRLDALPTMMRPHVVYSLACVWARRYARRGLSGARRAAARDRAVELLGQAVTANPDLRRWAPEEPAFFRLTGHEPFQKVIAKPREKQAEVAEPA</sequence>
<organism evidence="3 4">
    <name type="scientific">Georgenia muralis</name>
    <dbReference type="NCBI Taxonomy" id="154117"/>
    <lineage>
        <taxon>Bacteria</taxon>
        <taxon>Bacillati</taxon>
        <taxon>Actinomycetota</taxon>
        <taxon>Actinomycetes</taxon>
        <taxon>Micrococcales</taxon>
        <taxon>Bogoriellaceae</taxon>
        <taxon>Georgenia</taxon>
    </lineage>
</organism>
<feature type="chain" id="PRO_5039560634" description="DUF5129 domain-containing protein" evidence="2">
    <location>
        <begin position="29"/>
        <end position="624"/>
    </location>
</feature>
<keyword evidence="1" id="KW-0472">Membrane</keyword>
<dbReference type="RefSeq" id="WP_123919439.1">
    <property type="nucleotide sequence ID" value="NZ_RKRA01000001.1"/>
</dbReference>
<evidence type="ECO:0000256" key="1">
    <source>
        <dbReference type="SAM" id="Phobius"/>
    </source>
</evidence>
<name>A0A3N4ZTR5_9MICO</name>
<dbReference type="EMBL" id="RKRA01000001">
    <property type="protein sequence ID" value="RPF28892.1"/>
    <property type="molecule type" value="Genomic_DNA"/>
</dbReference>
<evidence type="ECO:0000256" key="2">
    <source>
        <dbReference type="SAM" id="SignalP"/>
    </source>
</evidence>
<comment type="caution">
    <text evidence="3">The sequence shown here is derived from an EMBL/GenBank/DDBJ whole genome shotgun (WGS) entry which is preliminary data.</text>
</comment>
<evidence type="ECO:0000313" key="4">
    <source>
        <dbReference type="Proteomes" id="UP000280726"/>
    </source>
</evidence>
<feature type="transmembrane region" description="Helical" evidence="1">
    <location>
        <begin position="126"/>
        <end position="145"/>
    </location>
</feature>
<keyword evidence="4" id="KW-1185">Reference proteome</keyword>
<keyword evidence="1" id="KW-0812">Transmembrane</keyword>
<feature type="signal peptide" evidence="2">
    <location>
        <begin position="1"/>
        <end position="28"/>
    </location>
</feature>
<evidence type="ECO:0000313" key="3">
    <source>
        <dbReference type="EMBL" id="RPF28892.1"/>
    </source>
</evidence>
<accession>A0A3N4ZTR5</accession>
<gene>
    <name evidence="3" type="ORF">EDD32_3442</name>
</gene>
<dbReference type="PROSITE" id="PS51257">
    <property type="entry name" value="PROKAR_LIPOPROTEIN"/>
    <property type="match status" value="1"/>
</dbReference>
<keyword evidence="1" id="KW-1133">Transmembrane helix</keyword>